<feature type="compositionally biased region" description="Acidic residues" evidence="1">
    <location>
        <begin position="32"/>
        <end position="53"/>
    </location>
</feature>
<comment type="caution">
    <text evidence="2">The sequence shown here is derived from an EMBL/GenBank/DDBJ whole genome shotgun (WGS) entry which is preliminary data.</text>
</comment>
<dbReference type="EMBL" id="JAANER010000007">
    <property type="protein sequence ID" value="KAG9187451.1"/>
    <property type="molecule type" value="Genomic_DNA"/>
</dbReference>
<reference evidence="2" key="1">
    <citation type="submission" date="2021-07" db="EMBL/GenBank/DDBJ databases">
        <title>Genome Resource of American Ginseng Black Spot Pathogen Alternaria panax.</title>
        <authorList>
            <person name="Qiu C."/>
            <person name="Wang W."/>
            <person name="Liu Z."/>
        </authorList>
    </citation>
    <scope>NUCLEOTIDE SEQUENCE</scope>
    <source>
        <strain evidence="2">BNCC115425</strain>
    </source>
</reference>
<gene>
    <name evidence="2" type="ORF">G6011_05322</name>
</gene>
<proteinExistence type="predicted"/>
<evidence type="ECO:0000313" key="3">
    <source>
        <dbReference type="Proteomes" id="UP001199106"/>
    </source>
</evidence>
<organism evidence="2 3">
    <name type="scientific">Alternaria panax</name>
    <dbReference type="NCBI Taxonomy" id="48097"/>
    <lineage>
        <taxon>Eukaryota</taxon>
        <taxon>Fungi</taxon>
        <taxon>Dikarya</taxon>
        <taxon>Ascomycota</taxon>
        <taxon>Pezizomycotina</taxon>
        <taxon>Dothideomycetes</taxon>
        <taxon>Pleosporomycetidae</taxon>
        <taxon>Pleosporales</taxon>
        <taxon>Pleosporineae</taxon>
        <taxon>Pleosporaceae</taxon>
        <taxon>Alternaria</taxon>
        <taxon>Alternaria sect. Panax</taxon>
    </lineage>
</organism>
<accession>A0AAD4I860</accession>
<name>A0AAD4I860_9PLEO</name>
<sequence>MSNLYASLRPHQKNFENTEALFNNGDEHMFGQDEDDDGDEMEADSVELGDGDETMGGVDSGDTQLLPIRKHQAFTASLVGPAIEAATVAATPSIVVESPTKPTAPPQDDDKPARSLRKKKIVAELLRAYQDEDKDKDNKRG</sequence>
<feature type="region of interest" description="Disordered" evidence="1">
    <location>
        <begin position="1"/>
        <end position="63"/>
    </location>
</feature>
<dbReference type="AlphaFoldDB" id="A0AAD4I860"/>
<dbReference type="Proteomes" id="UP001199106">
    <property type="component" value="Unassembled WGS sequence"/>
</dbReference>
<evidence type="ECO:0000313" key="2">
    <source>
        <dbReference type="EMBL" id="KAG9187451.1"/>
    </source>
</evidence>
<feature type="region of interest" description="Disordered" evidence="1">
    <location>
        <begin position="92"/>
        <end position="116"/>
    </location>
</feature>
<keyword evidence="3" id="KW-1185">Reference proteome</keyword>
<protein>
    <submittedName>
        <fullName evidence="2">Uncharacterized protein</fullName>
    </submittedName>
</protein>
<evidence type="ECO:0000256" key="1">
    <source>
        <dbReference type="SAM" id="MobiDB-lite"/>
    </source>
</evidence>